<dbReference type="Proteomes" id="UP000824469">
    <property type="component" value="Unassembled WGS sequence"/>
</dbReference>
<gene>
    <name evidence="1" type="ORF">KI387_025823</name>
</gene>
<protein>
    <submittedName>
        <fullName evidence="1">Uncharacterized protein</fullName>
    </submittedName>
</protein>
<organism evidence="1 2">
    <name type="scientific">Taxus chinensis</name>
    <name type="common">Chinese yew</name>
    <name type="synonym">Taxus wallichiana var. chinensis</name>
    <dbReference type="NCBI Taxonomy" id="29808"/>
    <lineage>
        <taxon>Eukaryota</taxon>
        <taxon>Viridiplantae</taxon>
        <taxon>Streptophyta</taxon>
        <taxon>Embryophyta</taxon>
        <taxon>Tracheophyta</taxon>
        <taxon>Spermatophyta</taxon>
        <taxon>Pinopsida</taxon>
        <taxon>Pinidae</taxon>
        <taxon>Conifers II</taxon>
        <taxon>Cupressales</taxon>
        <taxon>Taxaceae</taxon>
        <taxon>Taxus</taxon>
    </lineage>
</organism>
<accession>A0AA38KX83</accession>
<keyword evidence="2" id="KW-1185">Reference proteome</keyword>
<dbReference type="AlphaFoldDB" id="A0AA38KX83"/>
<sequence>LFFVLPKMSPVSKPNPKRIDAGRVVWNVGVNGSIGGGDNSPDKSFFLGSAVAADVNQERPSQIIAKVGSGGVCLGFSRGNVYGALFPPSTARLSDNSRKFLRTPDDVPANFSPANGVFLPLLLISLER</sequence>
<evidence type="ECO:0000313" key="2">
    <source>
        <dbReference type="Proteomes" id="UP000824469"/>
    </source>
</evidence>
<proteinExistence type="predicted"/>
<dbReference type="EMBL" id="JAHRHJ020000006">
    <property type="protein sequence ID" value="KAH9310788.1"/>
    <property type="molecule type" value="Genomic_DNA"/>
</dbReference>
<evidence type="ECO:0000313" key="1">
    <source>
        <dbReference type="EMBL" id="KAH9310788.1"/>
    </source>
</evidence>
<reference evidence="1 2" key="1">
    <citation type="journal article" date="2021" name="Nat. Plants">
        <title>The Taxus genome provides insights into paclitaxel biosynthesis.</title>
        <authorList>
            <person name="Xiong X."/>
            <person name="Gou J."/>
            <person name="Liao Q."/>
            <person name="Li Y."/>
            <person name="Zhou Q."/>
            <person name="Bi G."/>
            <person name="Li C."/>
            <person name="Du R."/>
            <person name="Wang X."/>
            <person name="Sun T."/>
            <person name="Guo L."/>
            <person name="Liang H."/>
            <person name="Lu P."/>
            <person name="Wu Y."/>
            <person name="Zhang Z."/>
            <person name="Ro D.K."/>
            <person name="Shang Y."/>
            <person name="Huang S."/>
            <person name="Yan J."/>
        </authorList>
    </citation>
    <scope>NUCLEOTIDE SEQUENCE [LARGE SCALE GENOMIC DNA]</scope>
    <source>
        <strain evidence="1">Ta-2019</strain>
    </source>
</reference>
<name>A0AA38KX83_TAXCH</name>
<comment type="caution">
    <text evidence="1">The sequence shown here is derived from an EMBL/GenBank/DDBJ whole genome shotgun (WGS) entry which is preliminary data.</text>
</comment>
<feature type="non-terminal residue" evidence="1">
    <location>
        <position position="1"/>
    </location>
</feature>